<proteinExistence type="predicted"/>
<reference evidence="1 2" key="1">
    <citation type="submission" date="2023-09" db="EMBL/GenBank/DDBJ databases">
        <authorList>
            <person name="Rey-Velasco X."/>
        </authorList>
    </citation>
    <scope>NUCLEOTIDE SEQUENCE [LARGE SCALE GENOMIC DNA]</scope>
    <source>
        <strain evidence="1 2">W242</strain>
    </source>
</reference>
<dbReference type="RefSeq" id="WP_311331470.1">
    <property type="nucleotide sequence ID" value="NZ_JAVRHZ010000001.1"/>
</dbReference>
<evidence type="ECO:0000313" key="2">
    <source>
        <dbReference type="Proteomes" id="UP001254488"/>
    </source>
</evidence>
<accession>A0ABU2Y9P2</accession>
<gene>
    <name evidence="1" type="ORF">RM538_00705</name>
</gene>
<keyword evidence="2" id="KW-1185">Reference proteome</keyword>
<evidence type="ECO:0000313" key="1">
    <source>
        <dbReference type="EMBL" id="MDT0554505.1"/>
    </source>
</evidence>
<sequence length="219" mass="25347">MADKLDLLNKSVPLLNRYDKYLEWESQNSTISLQVVSQNLEIATPYVEAYTDMGKLDYPDEFNTIDSLNIDLDSLVLILKEESDIREHIYANYSSIILNTTQPIKALRNFIEGNNEPLFRDKLESITPQAYFKIAQYLKQVGIIEGTINKGFRGLLVSIGRKIQNDEYVSDKQFDWVVRAITHSNIHSLSVFTNEIIEKDFPEDYIIFKEIITIIETQN</sequence>
<dbReference type="Proteomes" id="UP001254488">
    <property type="component" value="Unassembled WGS sequence"/>
</dbReference>
<protein>
    <submittedName>
        <fullName evidence="1">Uncharacterized protein</fullName>
    </submittedName>
</protein>
<name>A0ABU2Y9P2_9FLAO</name>
<organism evidence="1 2">
    <name type="scientific">Patiriisocius hiemis</name>
    <dbReference type="NCBI Taxonomy" id="3075604"/>
    <lineage>
        <taxon>Bacteria</taxon>
        <taxon>Pseudomonadati</taxon>
        <taxon>Bacteroidota</taxon>
        <taxon>Flavobacteriia</taxon>
        <taxon>Flavobacteriales</taxon>
        <taxon>Flavobacteriaceae</taxon>
        <taxon>Patiriisocius</taxon>
    </lineage>
</organism>
<dbReference type="EMBL" id="JAVRHZ010000001">
    <property type="protein sequence ID" value="MDT0554505.1"/>
    <property type="molecule type" value="Genomic_DNA"/>
</dbReference>
<comment type="caution">
    <text evidence="1">The sequence shown here is derived from an EMBL/GenBank/DDBJ whole genome shotgun (WGS) entry which is preliminary data.</text>
</comment>